<evidence type="ECO:0000313" key="2">
    <source>
        <dbReference type="EMBL" id="RUS35363.1"/>
    </source>
</evidence>
<sequence length="314" mass="35621">MVPLEKELVQCRIMLLLKQDRIGARQIGRQQWLLSGFVWLVCLPLCTALAHIYAITLRITPVARTVSVSVSVFPGITSSSSTRHNLFLRSVSRWPGRGGASYCRAGRGSLNPAPPAFAELAKSISTMSKANHLSPFPGFDRLGRTIPLVRISHWIGSHVSRRIGSQFSRCSRRSRRIGSRFSRRIGSQFNRRIGSQFNRRIGSRFSHRIGSRFSHRIGNQIGSRVSRRIGHRIGSRVSRRIGRHQFGTGLGRDNLRWALGHGTTGSGIREGRESARAHRPSLLRCIRETHSFHRRQILRFRWRRWGDLGSIGQR</sequence>
<keyword evidence="1" id="KW-1133">Transmembrane helix</keyword>
<accession>A0A433R000</accession>
<proteinExistence type="predicted"/>
<gene>
    <name evidence="2" type="ORF">BC938DRAFT_471646</name>
</gene>
<comment type="caution">
    <text evidence="2">The sequence shown here is derived from an EMBL/GenBank/DDBJ whole genome shotgun (WGS) entry which is preliminary data.</text>
</comment>
<evidence type="ECO:0000313" key="3">
    <source>
        <dbReference type="Proteomes" id="UP000274822"/>
    </source>
</evidence>
<keyword evidence="1" id="KW-0812">Transmembrane</keyword>
<reference evidence="2 3" key="1">
    <citation type="journal article" date="2018" name="New Phytol.">
        <title>Phylogenomics of Endogonaceae and evolution of mycorrhizas within Mucoromycota.</title>
        <authorList>
            <person name="Chang Y."/>
            <person name="Desiro A."/>
            <person name="Na H."/>
            <person name="Sandor L."/>
            <person name="Lipzen A."/>
            <person name="Clum A."/>
            <person name="Barry K."/>
            <person name="Grigoriev I.V."/>
            <person name="Martin F.M."/>
            <person name="Stajich J.E."/>
            <person name="Smith M.E."/>
            <person name="Bonito G."/>
            <person name="Spatafora J.W."/>
        </authorList>
    </citation>
    <scope>NUCLEOTIDE SEQUENCE [LARGE SCALE GENOMIC DNA]</scope>
    <source>
        <strain evidence="2 3">AD002</strain>
    </source>
</reference>
<dbReference type="AlphaFoldDB" id="A0A433R000"/>
<dbReference type="EMBL" id="RBNJ01000120">
    <property type="protein sequence ID" value="RUS35363.1"/>
    <property type="molecule type" value="Genomic_DNA"/>
</dbReference>
<protein>
    <submittedName>
        <fullName evidence="2">Uncharacterized protein</fullName>
    </submittedName>
</protein>
<evidence type="ECO:0000256" key="1">
    <source>
        <dbReference type="SAM" id="Phobius"/>
    </source>
</evidence>
<organism evidence="2 3">
    <name type="scientific">Jimgerdemannia flammicorona</name>
    <dbReference type="NCBI Taxonomy" id="994334"/>
    <lineage>
        <taxon>Eukaryota</taxon>
        <taxon>Fungi</taxon>
        <taxon>Fungi incertae sedis</taxon>
        <taxon>Mucoromycota</taxon>
        <taxon>Mucoromycotina</taxon>
        <taxon>Endogonomycetes</taxon>
        <taxon>Endogonales</taxon>
        <taxon>Endogonaceae</taxon>
        <taxon>Jimgerdemannia</taxon>
    </lineage>
</organism>
<name>A0A433R000_9FUNG</name>
<keyword evidence="3" id="KW-1185">Reference proteome</keyword>
<keyword evidence="1" id="KW-0472">Membrane</keyword>
<feature type="transmembrane region" description="Helical" evidence="1">
    <location>
        <begin position="32"/>
        <end position="54"/>
    </location>
</feature>
<dbReference type="Proteomes" id="UP000274822">
    <property type="component" value="Unassembled WGS sequence"/>
</dbReference>